<dbReference type="GO" id="GO:0016887">
    <property type="term" value="F:ATP hydrolysis activity"/>
    <property type="evidence" value="ECO:0007669"/>
    <property type="project" value="InterPro"/>
</dbReference>
<evidence type="ECO:0000256" key="1">
    <source>
        <dbReference type="ARBA" id="ARBA00022448"/>
    </source>
</evidence>
<organism evidence="7 8">
    <name type="scientific">Breoghania corrubedonensis</name>
    <dbReference type="NCBI Taxonomy" id="665038"/>
    <lineage>
        <taxon>Bacteria</taxon>
        <taxon>Pseudomonadati</taxon>
        <taxon>Pseudomonadota</taxon>
        <taxon>Alphaproteobacteria</taxon>
        <taxon>Hyphomicrobiales</taxon>
        <taxon>Stappiaceae</taxon>
        <taxon>Breoghania</taxon>
    </lineage>
</organism>
<evidence type="ECO:0000256" key="4">
    <source>
        <dbReference type="ARBA" id="ARBA00022967"/>
    </source>
</evidence>
<comment type="function">
    <text evidence="5">Part of the ABC transporter complex HmuTUV involved in hemin import. Responsible for energy coupling to the transport system.</text>
</comment>
<sequence length="256" mass="27509">MIEAHHLTLRLGRATILDNVSLAAPAGKLTVLIGPNGAGKSTALKCLTGELRPDGGTVMLAGRAIDTLSAGELARRRAVLPQSSVLSFPFTVAEVVELGLRAGQRRPSERAIAQDALDLVGMRGFSDRLYQTLSGGEQQRVHLARVLTQVWEPVAEDGPRYLFLDEPTSSLDIRHQIDVLEIATGFARRGGGVVVVLHDLELAASYADRLIVLQRGRVVATGDDAHAIVAPDLLRSVYGLDDAMIAKRWPAMAQAR</sequence>
<reference evidence="7 8" key="1">
    <citation type="submission" date="2018-04" db="EMBL/GenBank/DDBJ databases">
        <title>Genomic Encyclopedia of Archaeal and Bacterial Type Strains, Phase II (KMG-II): from individual species to whole genera.</title>
        <authorList>
            <person name="Goeker M."/>
        </authorList>
    </citation>
    <scope>NUCLEOTIDE SEQUENCE [LARGE SCALE GENOMIC DNA]</scope>
    <source>
        <strain evidence="7 8">DSM 23382</strain>
    </source>
</reference>
<accession>A0A2T5VCX5</accession>
<dbReference type="PANTHER" id="PTHR42794:SF1">
    <property type="entry name" value="HEMIN IMPORT ATP-BINDING PROTEIN HMUV"/>
    <property type="match status" value="1"/>
</dbReference>
<protein>
    <submittedName>
        <fullName evidence="7">Iron complex transport system ATP-binding protein</fullName>
    </submittedName>
</protein>
<proteinExistence type="predicted"/>
<dbReference type="Proteomes" id="UP000244081">
    <property type="component" value="Unassembled WGS sequence"/>
</dbReference>
<dbReference type="SUPFAM" id="SSF52540">
    <property type="entry name" value="P-loop containing nucleoside triphosphate hydrolases"/>
    <property type="match status" value="1"/>
</dbReference>
<dbReference type="NCBIfam" id="NF010068">
    <property type="entry name" value="PRK13548.1"/>
    <property type="match status" value="1"/>
</dbReference>
<evidence type="ECO:0000313" key="7">
    <source>
        <dbReference type="EMBL" id="PTW61617.1"/>
    </source>
</evidence>
<dbReference type="OrthoDB" id="9810077at2"/>
<keyword evidence="8" id="KW-1185">Reference proteome</keyword>
<evidence type="ECO:0000256" key="5">
    <source>
        <dbReference type="ARBA" id="ARBA00037066"/>
    </source>
</evidence>
<dbReference type="AlphaFoldDB" id="A0A2T5VCX5"/>
<dbReference type="RefSeq" id="WP_107989460.1">
    <property type="nucleotide sequence ID" value="NZ_QAYG01000002.1"/>
</dbReference>
<dbReference type="InterPro" id="IPR003593">
    <property type="entry name" value="AAA+_ATPase"/>
</dbReference>
<keyword evidence="3 7" id="KW-0067">ATP-binding</keyword>
<gene>
    <name evidence="7" type="ORF">C8N35_102332</name>
</gene>
<keyword evidence="1" id="KW-0813">Transport</keyword>
<dbReference type="CDD" id="cd03214">
    <property type="entry name" value="ABC_Iron-Siderophores_B12_Hemin"/>
    <property type="match status" value="1"/>
</dbReference>
<evidence type="ECO:0000259" key="6">
    <source>
        <dbReference type="PROSITE" id="PS50893"/>
    </source>
</evidence>
<dbReference type="PANTHER" id="PTHR42794">
    <property type="entry name" value="HEMIN IMPORT ATP-BINDING PROTEIN HMUV"/>
    <property type="match status" value="1"/>
</dbReference>
<dbReference type="InterPro" id="IPR027417">
    <property type="entry name" value="P-loop_NTPase"/>
</dbReference>
<dbReference type="Pfam" id="PF00005">
    <property type="entry name" value="ABC_tran"/>
    <property type="match status" value="1"/>
</dbReference>
<dbReference type="EMBL" id="QAYG01000002">
    <property type="protein sequence ID" value="PTW61617.1"/>
    <property type="molecule type" value="Genomic_DNA"/>
</dbReference>
<dbReference type="PROSITE" id="PS50893">
    <property type="entry name" value="ABC_TRANSPORTER_2"/>
    <property type="match status" value="1"/>
</dbReference>
<evidence type="ECO:0000256" key="3">
    <source>
        <dbReference type="ARBA" id="ARBA00022840"/>
    </source>
</evidence>
<feature type="domain" description="ABC transporter" evidence="6">
    <location>
        <begin position="2"/>
        <end position="240"/>
    </location>
</feature>
<comment type="caution">
    <text evidence="7">The sequence shown here is derived from an EMBL/GenBank/DDBJ whole genome shotgun (WGS) entry which is preliminary data.</text>
</comment>
<keyword evidence="4" id="KW-1278">Translocase</keyword>
<dbReference type="GO" id="GO:0005524">
    <property type="term" value="F:ATP binding"/>
    <property type="evidence" value="ECO:0007669"/>
    <property type="project" value="UniProtKB-KW"/>
</dbReference>
<keyword evidence="2" id="KW-0547">Nucleotide-binding</keyword>
<name>A0A2T5VCX5_9HYPH</name>
<evidence type="ECO:0000313" key="8">
    <source>
        <dbReference type="Proteomes" id="UP000244081"/>
    </source>
</evidence>
<evidence type="ECO:0000256" key="2">
    <source>
        <dbReference type="ARBA" id="ARBA00022741"/>
    </source>
</evidence>
<dbReference type="Gene3D" id="3.40.50.300">
    <property type="entry name" value="P-loop containing nucleotide triphosphate hydrolases"/>
    <property type="match status" value="1"/>
</dbReference>
<dbReference type="InterPro" id="IPR003439">
    <property type="entry name" value="ABC_transporter-like_ATP-bd"/>
</dbReference>
<dbReference type="SMART" id="SM00382">
    <property type="entry name" value="AAA"/>
    <property type="match status" value="1"/>
</dbReference>